<evidence type="ECO:0000256" key="5">
    <source>
        <dbReference type="ARBA" id="ARBA00022759"/>
    </source>
</evidence>
<evidence type="ECO:0000256" key="4">
    <source>
        <dbReference type="ARBA" id="ARBA00022723"/>
    </source>
</evidence>
<evidence type="ECO:0000256" key="11">
    <source>
        <dbReference type="ARBA" id="ARBA00023242"/>
    </source>
</evidence>
<dbReference type="PANTHER" id="PTHR21077:SF5">
    <property type="entry name" value="CROSSOVER JUNCTION ENDONUCLEASE MMS4"/>
    <property type="match status" value="1"/>
</dbReference>
<evidence type="ECO:0000256" key="3">
    <source>
        <dbReference type="ARBA" id="ARBA00022722"/>
    </source>
</evidence>
<evidence type="ECO:0000256" key="7">
    <source>
        <dbReference type="ARBA" id="ARBA00022801"/>
    </source>
</evidence>
<feature type="region of interest" description="Disordered" evidence="13">
    <location>
        <begin position="18"/>
        <end position="165"/>
    </location>
</feature>
<protein>
    <recommendedName>
        <fullName evidence="16">ERCC4 domain-containing protein</fullName>
    </recommendedName>
</protein>
<keyword evidence="6" id="KW-0227">DNA damage</keyword>
<keyword evidence="4" id="KW-0479">Metal-binding</keyword>
<evidence type="ECO:0000256" key="10">
    <source>
        <dbReference type="ARBA" id="ARBA00023204"/>
    </source>
</evidence>
<feature type="compositionally biased region" description="Basic and acidic residues" evidence="13">
    <location>
        <begin position="43"/>
        <end position="59"/>
    </location>
</feature>
<reference evidence="14 15" key="1">
    <citation type="submission" date="2018-07" db="EMBL/GenBank/DDBJ databases">
        <title>The complete nuclear genome of the prasinophyte Chloropicon primus (CCMP1205).</title>
        <authorList>
            <person name="Pombert J.-F."/>
            <person name="Otis C."/>
            <person name="Turmel M."/>
            <person name="Lemieux C."/>
        </authorList>
    </citation>
    <scope>NUCLEOTIDE SEQUENCE [LARGE SCALE GENOMIC DNA]</scope>
    <source>
        <strain evidence="14 15">CCMP1205</strain>
    </source>
</reference>
<name>A0A5B8MTX1_9CHLO</name>
<dbReference type="Pfam" id="PF21292">
    <property type="entry name" value="EME1-MUS81_C"/>
    <property type="match status" value="1"/>
</dbReference>
<organism evidence="14 15">
    <name type="scientific">Chloropicon primus</name>
    <dbReference type="NCBI Taxonomy" id="1764295"/>
    <lineage>
        <taxon>Eukaryota</taxon>
        <taxon>Viridiplantae</taxon>
        <taxon>Chlorophyta</taxon>
        <taxon>Chloropicophyceae</taxon>
        <taxon>Chloropicales</taxon>
        <taxon>Chloropicaceae</taxon>
        <taxon>Chloropicon</taxon>
    </lineage>
</organism>
<dbReference type="GO" id="GO:0004519">
    <property type="term" value="F:endonuclease activity"/>
    <property type="evidence" value="ECO:0007669"/>
    <property type="project" value="UniProtKB-KW"/>
</dbReference>
<accession>A0A5B8MTX1</accession>
<dbReference type="PANTHER" id="PTHR21077">
    <property type="entry name" value="EME1 PROTEIN"/>
    <property type="match status" value="1"/>
</dbReference>
<evidence type="ECO:0000313" key="15">
    <source>
        <dbReference type="Proteomes" id="UP000316726"/>
    </source>
</evidence>
<feature type="compositionally biased region" description="Polar residues" evidence="13">
    <location>
        <begin position="132"/>
        <end position="142"/>
    </location>
</feature>
<dbReference type="Gene3D" id="1.10.150.670">
    <property type="entry name" value="Crossover junction endonuclease EME1, DNA-binding domain"/>
    <property type="match status" value="1"/>
</dbReference>
<keyword evidence="10" id="KW-0234">DNA repair</keyword>
<dbReference type="GO" id="GO:0006310">
    <property type="term" value="P:DNA recombination"/>
    <property type="evidence" value="ECO:0007669"/>
    <property type="project" value="UniProtKB-KW"/>
</dbReference>
<evidence type="ECO:0000256" key="8">
    <source>
        <dbReference type="ARBA" id="ARBA00022842"/>
    </source>
</evidence>
<dbReference type="GO" id="GO:0006281">
    <property type="term" value="P:DNA repair"/>
    <property type="evidence" value="ECO:0007669"/>
    <property type="project" value="UniProtKB-KW"/>
</dbReference>
<keyword evidence="11" id="KW-0539">Nucleus</keyword>
<evidence type="ECO:0000313" key="14">
    <source>
        <dbReference type="EMBL" id="QDZ23797.1"/>
    </source>
</evidence>
<keyword evidence="5" id="KW-0255">Endonuclease</keyword>
<evidence type="ECO:0000256" key="6">
    <source>
        <dbReference type="ARBA" id="ARBA00022763"/>
    </source>
</evidence>
<dbReference type="GO" id="GO:0016787">
    <property type="term" value="F:hydrolase activity"/>
    <property type="evidence" value="ECO:0007669"/>
    <property type="project" value="UniProtKB-KW"/>
</dbReference>
<gene>
    <name evidence="14" type="ORF">A3770_11p63150</name>
</gene>
<keyword evidence="3" id="KW-0540">Nuclease</keyword>
<evidence type="ECO:0000256" key="12">
    <source>
        <dbReference type="ARBA" id="ARBA00023254"/>
    </source>
</evidence>
<keyword evidence="9" id="KW-0233">DNA recombination</keyword>
<dbReference type="GO" id="GO:0005634">
    <property type="term" value="C:nucleus"/>
    <property type="evidence" value="ECO:0007669"/>
    <property type="project" value="UniProtKB-SubCell"/>
</dbReference>
<comment type="subcellular location">
    <subcellularLocation>
        <location evidence="2">Nucleus</location>
    </subcellularLocation>
</comment>
<evidence type="ECO:0000256" key="9">
    <source>
        <dbReference type="ARBA" id="ARBA00023172"/>
    </source>
</evidence>
<keyword evidence="7" id="KW-0378">Hydrolase</keyword>
<keyword evidence="12" id="KW-0469">Meiosis</keyword>
<comment type="cofactor">
    <cofactor evidence="1">
        <name>Mg(2+)</name>
        <dbReference type="ChEBI" id="CHEBI:18420"/>
    </cofactor>
</comment>
<sequence>MDLEEVDDRDLLIDLSQHGFDFQASQTGPRGEGAGPGAPPARGGREGEDVRRVERKEEGPGLVIDLVSPEPPARTRQARREEGAGTSVVTIDLLSSSSSGQDSEVARRETKASSQQRVPLSSRRDVVDQVLRNANATESGNQGARGGTKVQKPKTAARKRSVDEERQAARLAVKRSRGDFALDEVTVLVSSEAIEHTNLVGLKLCEAVKEHGMKYAVRSGLPVTEVPTVFWRSSRGPRSEAVGAGDGVAGSSGSVVPCVAAILEASEFIRHLDQAEGAGKPCPDFLSSMESKCEGYAVYCVLVGWERELQSREKRVTSFSPVKYERKIVELAVMTRGLQIHKVHDARGAAEYLASLSAELAKLPYASAETSVVDYCKKVKTIFQGGRMGCQTRVWINMIHQLPQVGIKAAESIAGKFRSFAELMRAYTSPGLGDSEKRRILQDLPMTDRRSVGPSISSKCFDYFTARNGEDALE</sequence>
<dbReference type="InterPro" id="IPR042530">
    <property type="entry name" value="EME1/EME2_C"/>
</dbReference>
<dbReference type="InterPro" id="IPR033310">
    <property type="entry name" value="Mms4/EME1/EME2"/>
</dbReference>
<dbReference type="GO" id="GO:0051321">
    <property type="term" value="P:meiotic cell cycle"/>
    <property type="evidence" value="ECO:0007669"/>
    <property type="project" value="UniProtKB-KW"/>
</dbReference>
<keyword evidence="8" id="KW-0460">Magnesium</keyword>
<dbReference type="GO" id="GO:0048476">
    <property type="term" value="C:Holliday junction resolvase complex"/>
    <property type="evidence" value="ECO:0007669"/>
    <property type="project" value="InterPro"/>
</dbReference>
<evidence type="ECO:0008006" key="16">
    <source>
        <dbReference type="Google" id="ProtNLM"/>
    </source>
</evidence>
<evidence type="ECO:0000256" key="1">
    <source>
        <dbReference type="ARBA" id="ARBA00001946"/>
    </source>
</evidence>
<keyword evidence="15" id="KW-1185">Reference proteome</keyword>
<evidence type="ECO:0000256" key="2">
    <source>
        <dbReference type="ARBA" id="ARBA00004123"/>
    </source>
</evidence>
<evidence type="ECO:0000256" key="13">
    <source>
        <dbReference type="SAM" id="MobiDB-lite"/>
    </source>
</evidence>
<dbReference type="AlphaFoldDB" id="A0A5B8MTX1"/>
<proteinExistence type="predicted"/>
<dbReference type="Gene3D" id="3.40.50.10130">
    <property type="match status" value="1"/>
</dbReference>
<dbReference type="Proteomes" id="UP000316726">
    <property type="component" value="Chromosome 11"/>
</dbReference>
<dbReference type="EMBL" id="CP031044">
    <property type="protein sequence ID" value="QDZ23797.1"/>
    <property type="molecule type" value="Genomic_DNA"/>
</dbReference>
<dbReference type="GO" id="GO:0046872">
    <property type="term" value="F:metal ion binding"/>
    <property type="evidence" value="ECO:0007669"/>
    <property type="project" value="UniProtKB-KW"/>
</dbReference>